<dbReference type="EMBL" id="CP012033">
    <property type="protein sequence ID" value="AKP64136.1"/>
    <property type="molecule type" value="Genomic_DNA"/>
</dbReference>
<proteinExistence type="predicted"/>
<reference evidence="2 3" key="1">
    <citation type="submission" date="2015-07" db="EMBL/GenBank/DDBJ databases">
        <title>Lactobacillus korensis/26-25/ whole genome sequencing.</title>
        <authorList>
            <person name="Kim M.K."/>
            <person name="Im W.-T."/>
            <person name="Srinivasan S."/>
            <person name="Lee J.-J."/>
        </authorList>
    </citation>
    <scope>NUCLEOTIDE SEQUENCE [LARGE SCALE GENOMIC DNA]</scope>
    <source>
        <strain evidence="2 3">26-25</strain>
    </source>
</reference>
<name>A0AAC8UUD8_9LACO</name>
<dbReference type="KEGG" id="lko:ABN16_03395"/>
<sequence length="285" mass="31822">MKKLLLGVALVATSILGLTGTAQAATKSSSPYLPDNSKPGTTQYVRLKKTMDVGFYQKSNGHYKKLLKKKGSLLEVMGINRNEVNGEYVPTVGLTSGAVHYSRAKKLKYSTMDNMHAKLIPYTKANFKPVKLKAPDRTLLFQSGTGFKLNAKKDNLVTTPAFYLTLDNYLQYYSAADLAKVAPSGLYKNVRGMNVWKPTASVKVSKVSVKGRTTTVDYKKPLKGMPNKKISKGHYHLKIVHNTKKHHATFFPDGYTEEAMWTTYKVNGKNYYVGESIEVKDYLDE</sequence>
<dbReference type="RefSeq" id="WP_048732945.1">
    <property type="nucleotide sequence ID" value="NZ_CP012033.1"/>
</dbReference>
<organism evidence="2 3">
    <name type="scientific">Levilactobacillus koreensis</name>
    <dbReference type="NCBI Taxonomy" id="637971"/>
    <lineage>
        <taxon>Bacteria</taxon>
        <taxon>Bacillati</taxon>
        <taxon>Bacillota</taxon>
        <taxon>Bacilli</taxon>
        <taxon>Lactobacillales</taxon>
        <taxon>Lactobacillaceae</taxon>
        <taxon>Levilactobacillus</taxon>
    </lineage>
</organism>
<accession>A0AAC8UUD8</accession>
<feature type="signal peptide" evidence="1">
    <location>
        <begin position="1"/>
        <end position="24"/>
    </location>
</feature>
<dbReference type="Proteomes" id="UP000036000">
    <property type="component" value="Chromosome"/>
</dbReference>
<gene>
    <name evidence="2" type="ORF">ABN16_03395</name>
</gene>
<evidence type="ECO:0000313" key="3">
    <source>
        <dbReference type="Proteomes" id="UP000036000"/>
    </source>
</evidence>
<keyword evidence="3" id="KW-1185">Reference proteome</keyword>
<evidence type="ECO:0000313" key="2">
    <source>
        <dbReference type="EMBL" id="AKP64136.1"/>
    </source>
</evidence>
<feature type="chain" id="PRO_5042281960" description="Surface layer protein A domain-containing protein" evidence="1">
    <location>
        <begin position="25"/>
        <end position="285"/>
    </location>
</feature>
<protein>
    <recommendedName>
        <fullName evidence="4">Surface layer protein A domain-containing protein</fullName>
    </recommendedName>
</protein>
<evidence type="ECO:0008006" key="4">
    <source>
        <dbReference type="Google" id="ProtNLM"/>
    </source>
</evidence>
<dbReference type="AlphaFoldDB" id="A0AAC8UUD8"/>
<keyword evidence="1" id="KW-0732">Signal</keyword>
<evidence type="ECO:0000256" key="1">
    <source>
        <dbReference type="SAM" id="SignalP"/>
    </source>
</evidence>